<comment type="subcellular location">
    <subcellularLocation>
        <location evidence="1">Nucleus</location>
    </subcellularLocation>
</comment>
<keyword evidence="5" id="KW-0862">Zinc</keyword>
<dbReference type="GO" id="GO:0005634">
    <property type="term" value="C:nucleus"/>
    <property type="evidence" value="ECO:0007669"/>
    <property type="project" value="UniProtKB-SubCell"/>
</dbReference>
<evidence type="ECO:0000313" key="11">
    <source>
        <dbReference type="Proteomes" id="UP000823561"/>
    </source>
</evidence>
<organism evidence="10 11">
    <name type="scientific">Alosa alosa</name>
    <name type="common">allis shad</name>
    <dbReference type="NCBI Taxonomy" id="278164"/>
    <lineage>
        <taxon>Eukaryota</taxon>
        <taxon>Metazoa</taxon>
        <taxon>Chordata</taxon>
        <taxon>Craniata</taxon>
        <taxon>Vertebrata</taxon>
        <taxon>Euteleostomi</taxon>
        <taxon>Actinopterygii</taxon>
        <taxon>Neopterygii</taxon>
        <taxon>Teleostei</taxon>
        <taxon>Clupei</taxon>
        <taxon>Clupeiformes</taxon>
        <taxon>Clupeoidei</taxon>
        <taxon>Clupeidae</taxon>
        <taxon>Alosa</taxon>
    </lineage>
</organism>
<proteinExistence type="predicted"/>
<dbReference type="PROSITE" id="PS00028">
    <property type="entry name" value="ZINC_FINGER_C2H2_1"/>
    <property type="match status" value="1"/>
</dbReference>
<dbReference type="InterPro" id="IPR013087">
    <property type="entry name" value="Znf_C2H2_type"/>
</dbReference>
<accession>A0AAV6FF80</accession>
<feature type="domain" description="C2H2-type" evidence="9">
    <location>
        <begin position="7"/>
        <end position="34"/>
    </location>
</feature>
<reference evidence="10" key="1">
    <citation type="submission" date="2020-10" db="EMBL/GenBank/DDBJ databases">
        <title>Chromosome-scale genome assembly of the Allis shad, Alosa alosa.</title>
        <authorList>
            <person name="Margot Z."/>
            <person name="Christophe K."/>
            <person name="Cabau C."/>
            <person name="Louis A."/>
            <person name="Berthelot C."/>
            <person name="Parey E."/>
            <person name="Roest Crollius H."/>
            <person name="Montfort J."/>
            <person name="Robinson-Rechavi M."/>
            <person name="Bucao C."/>
            <person name="Bouchez O."/>
            <person name="Gislard M."/>
            <person name="Lluch J."/>
            <person name="Milhes M."/>
            <person name="Lampietro C."/>
            <person name="Lopez Roques C."/>
            <person name="Donnadieu C."/>
            <person name="Braasch I."/>
            <person name="Desvignes T."/>
            <person name="Postlethwait J."/>
            <person name="Bobe J."/>
            <person name="Guiguen Y."/>
        </authorList>
    </citation>
    <scope>NUCLEOTIDE SEQUENCE</scope>
    <source>
        <strain evidence="10">M-15738</strain>
        <tissue evidence="10">Blood</tissue>
    </source>
</reference>
<dbReference type="EMBL" id="JADWDJ010000023">
    <property type="protein sequence ID" value="KAG5261454.1"/>
    <property type="molecule type" value="Genomic_DNA"/>
</dbReference>
<dbReference type="SUPFAM" id="SSF57667">
    <property type="entry name" value="beta-beta-alpha zinc fingers"/>
    <property type="match status" value="1"/>
</dbReference>
<keyword evidence="6" id="KW-0539">Nucleus</keyword>
<evidence type="ECO:0000256" key="5">
    <source>
        <dbReference type="ARBA" id="ARBA00022833"/>
    </source>
</evidence>
<evidence type="ECO:0000313" key="10">
    <source>
        <dbReference type="EMBL" id="KAG5261454.1"/>
    </source>
</evidence>
<dbReference type="PROSITE" id="PS50157">
    <property type="entry name" value="ZINC_FINGER_C2H2_2"/>
    <property type="match status" value="1"/>
</dbReference>
<evidence type="ECO:0000256" key="6">
    <source>
        <dbReference type="ARBA" id="ARBA00023242"/>
    </source>
</evidence>
<keyword evidence="11" id="KW-1185">Reference proteome</keyword>
<keyword evidence="2" id="KW-0479">Metal-binding</keyword>
<evidence type="ECO:0000259" key="9">
    <source>
        <dbReference type="PROSITE" id="PS50157"/>
    </source>
</evidence>
<evidence type="ECO:0000256" key="7">
    <source>
        <dbReference type="PROSITE-ProRule" id="PRU00042"/>
    </source>
</evidence>
<keyword evidence="3" id="KW-0677">Repeat</keyword>
<feature type="compositionally biased region" description="Acidic residues" evidence="8">
    <location>
        <begin position="117"/>
        <end position="142"/>
    </location>
</feature>
<dbReference type="SMART" id="SM00355">
    <property type="entry name" value="ZnF_C2H2"/>
    <property type="match status" value="1"/>
</dbReference>
<protein>
    <recommendedName>
        <fullName evidence="9">C2H2-type domain-containing protein</fullName>
    </recommendedName>
</protein>
<evidence type="ECO:0000256" key="4">
    <source>
        <dbReference type="ARBA" id="ARBA00022771"/>
    </source>
</evidence>
<dbReference type="PANTHER" id="PTHR47773">
    <property type="entry name" value="SI:DKEY-9I5.2-RELATED"/>
    <property type="match status" value="1"/>
</dbReference>
<evidence type="ECO:0000256" key="8">
    <source>
        <dbReference type="SAM" id="MobiDB-lite"/>
    </source>
</evidence>
<dbReference type="Proteomes" id="UP000823561">
    <property type="component" value="Chromosome 23"/>
</dbReference>
<name>A0AAV6FF80_9TELE</name>
<dbReference type="Gene3D" id="3.30.160.60">
    <property type="entry name" value="Classic Zinc Finger"/>
    <property type="match status" value="1"/>
</dbReference>
<comment type="caution">
    <text evidence="10">The sequence shown here is derived from an EMBL/GenBank/DDBJ whole genome shotgun (WGS) entry which is preliminary data.</text>
</comment>
<sequence length="289" mass="32542">MESHDSYECEVCNKRFTLKSNLTRHMKLHDTRMESLRVDGGRGRQTSCVDAARIQRMNRQAELLFGKEHVFEPNFAAPLPYPDDYNHPDEEELLGVEYGMCQSTAFTARHYYAQKAEEEEEEGKGESAAEESGEEEEDEQADEGVGGMSEEDPIDHVCEKHVVLTQAEQVEEEDDPALQDVLASQRHLHLPGIEEVEALASLLLQLADDSDHHHLVPAVLRQQIATAAAALHDRSGANFVKKYESRWGYTLFGHCLGADTPETSAAQKTKFGWMRYPQAAQVTEESRLL</sequence>
<gene>
    <name evidence="10" type="ORF">AALO_G00284430</name>
</gene>
<evidence type="ECO:0000256" key="1">
    <source>
        <dbReference type="ARBA" id="ARBA00004123"/>
    </source>
</evidence>
<dbReference type="PANTHER" id="PTHR47773:SF1">
    <property type="entry name" value="C2H2-TYPE DOMAIN-CONTAINING PROTEIN"/>
    <property type="match status" value="1"/>
</dbReference>
<dbReference type="InterPro" id="IPR036236">
    <property type="entry name" value="Znf_C2H2_sf"/>
</dbReference>
<dbReference type="GO" id="GO:0008270">
    <property type="term" value="F:zinc ion binding"/>
    <property type="evidence" value="ECO:0007669"/>
    <property type="project" value="UniProtKB-KW"/>
</dbReference>
<evidence type="ECO:0000256" key="2">
    <source>
        <dbReference type="ARBA" id="ARBA00022723"/>
    </source>
</evidence>
<keyword evidence="4 7" id="KW-0863">Zinc-finger</keyword>
<dbReference type="AlphaFoldDB" id="A0AAV6FF80"/>
<dbReference type="Pfam" id="PF00096">
    <property type="entry name" value="zf-C2H2"/>
    <property type="match status" value="1"/>
</dbReference>
<feature type="region of interest" description="Disordered" evidence="8">
    <location>
        <begin position="115"/>
        <end position="152"/>
    </location>
</feature>
<evidence type="ECO:0000256" key="3">
    <source>
        <dbReference type="ARBA" id="ARBA00022737"/>
    </source>
</evidence>
<dbReference type="FunFam" id="3.30.160.60:FF:000145">
    <property type="entry name" value="Zinc finger protein 574"/>
    <property type="match status" value="1"/>
</dbReference>